<dbReference type="Proteomes" id="UP000277811">
    <property type="component" value="Unassembled WGS sequence"/>
</dbReference>
<keyword evidence="2" id="KW-1185">Reference proteome</keyword>
<proteinExistence type="predicted"/>
<gene>
    <name evidence="1" type="ORF">LUCI_2285</name>
</gene>
<sequence length="97" mass="10505">MKNAVVNPETLEAIYHDLEVKAAVDVAAAVRLTELVATELKGKPSAAAACPETALPGRPAAMLLQAARDIYRFSQPGSIPIEKIIELRDSLYRFQSL</sequence>
<dbReference type="AlphaFoldDB" id="A0A498R6Q8"/>
<accession>A0A498R6Q8</accession>
<reference evidence="1 2" key="1">
    <citation type="submission" date="2018-06" db="EMBL/GenBank/DDBJ databases">
        <authorList>
            <person name="Strepis N."/>
        </authorList>
    </citation>
    <scope>NUCLEOTIDE SEQUENCE [LARGE SCALE GENOMIC DNA]</scope>
    <source>
        <strain evidence="1">LUCI</strain>
    </source>
</reference>
<evidence type="ECO:0000313" key="1">
    <source>
        <dbReference type="EMBL" id="VBB07041.1"/>
    </source>
</evidence>
<dbReference type="RefSeq" id="WP_122627990.1">
    <property type="nucleotide sequence ID" value="NZ_UPPP01000071.1"/>
</dbReference>
<organism evidence="1 2">
    <name type="scientific">Lucifera butyrica</name>
    <dbReference type="NCBI Taxonomy" id="1351585"/>
    <lineage>
        <taxon>Bacteria</taxon>
        <taxon>Bacillati</taxon>
        <taxon>Bacillota</taxon>
        <taxon>Negativicutes</taxon>
        <taxon>Veillonellales</taxon>
        <taxon>Veillonellaceae</taxon>
        <taxon>Lucifera</taxon>
    </lineage>
</organism>
<evidence type="ECO:0000313" key="2">
    <source>
        <dbReference type="Proteomes" id="UP000277811"/>
    </source>
</evidence>
<protein>
    <submittedName>
        <fullName evidence="1">Uncharacterized protein</fullName>
    </submittedName>
</protein>
<name>A0A498R6Q8_9FIRM</name>
<dbReference type="EMBL" id="UPPP01000071">
    <property type="protein sequence ID" value="VBB07041.1"/>
    <property type="molecule type" value="Genomic_DNA"/>
</dbReference>